<reference evidence="1" key="4">
    <citation type="submission" date="2024-05" db="EMBL/GenBank/DDBJ databases">
        <authorList>
            <person name="Sun Q."/>
            <person name="Zhou Y."/>
        </authorList>
    </citation>
    <scope>NUCLEOTIDE SEQUENCE</scope>
    <source>
        <strain evidence="1">CGMCC 1.15644</strain>
    </source>
</reference>
<dbReference type="AlphaFoldDB" id="A0A4V6NN51"/>
<reference evidence="1" key="1">
    <citation type="journal article" date="2014" name="Int. J. Syst. Evol. Microbiol.">
        <title>Complete genome of a new Firmicutes species belonging to the dominant human colonic microbiota ('Ruminococcus bicirculans') reveals two chromosomes and a selective capacity to utilize plant glucans.</title>
        <authorList>
            <consortium name="NISC Comparative Sequencing Program"/>
            <person name="Wegmann U."/>
            <person name="Louis P."/>
            <person name="Goesmann A."/>
            <person name="Henrissat B."/>
            <person name="Duncan S.H."/>
            <person name="Flint H.J."/>
        </authorList>
    </citation>
    <scope>NUCLEOTIDE SEQUENCE</scope>
    <source>
        <strain evidence="1">CGMCC 1.15644</strain>
    </source>
</reference>
<reference evidence="2 3" key="3">
    <citation type="submission" date="2019-03" db="EMBL/GenBank/DDBJ databases">
        <title>Genomic Encyclopedia of Type Strains, Phase IV (KMG-IV): sequencing the most valuable type-strain genomes for metagenomic binning, comparative biology and taxonomic classification.</title>
        <authorList>
            <person name="Goeker M."/>
        </authorList>
    </citation>
    <scope>NUCLEOTIDE SEQUENCE [LARGE SCALE GENOMIC DNA]</scope>
    <source>
        <strain evidence="2 3">DSM 103236</strain>
    </source>
</reference>
<dbReference type="RefSeq" id="WP_132528804.1">
    <property type="nucleotide sequence ID" value="NZ_BMJO01000008.1"/>
</dbReference>
<dbReference type="Proteomes" id="UP000622648">
    <property type="component" value="Unassembled WGS sequence"/>
</dbReference>
<accession>A0A4V6NN51</accession>
<evidence type="ECO:0000313" key="4">
    <source>
        <dbReference type="Proteomes" id="UP000622648"/>
    </source>
</evidence>
<organism evidence="2 3">
    <name type="scientific">Pedobacter psychrotolerans</name>
    <dbReference type="NCBI Taxonomy" id="1843235"/>
    <lineage>
        <taxon>Bacteria</taxon>
        <taxon>Pseudomonadati</taxon>
        <taxon>Bacteroidota</taxon>
        <taxon>Sphingobacteriia</taxon>
        <taxon>Sphingobacteriales</taxon>
        <taxon>Sphingobacteriaceae</taxon>
        <taxon>Pedobacter</taxon>
    </lineage>
</organism>
<evidence type="ECO:0000313" key="2">
    <source>
        <dbReference type="EMBL" id="TCO30586.1"/>
    </source>
</evidence>
<dbReference type="EMBL" id="SLWO01000001">
    <property type="protein sequence ID" value="TCO30586.1"/>
    <property type="molecule type" value="Genomic_DNA"/>
</dbReference>
<dbReference type="EMBL" id="BMJO01000008">
    <property type="protein sequence ID" value="GGE69053.1"/>
    <property type="molecule type" value="Genomic_DNA"/>
</dbReference>
<comment type="caution">
    <text evidence="2">The sequence shown here is derived from an EMBL/GenBank/DDBJ whole genome shotgun (WGS) entry which is preliminary data.</text>
</comment>
<dbReference type="OrthoDB" id="660602at2"/>
<evidence type="ECO:0000313" key="1">
    <source>
        <dbReference type="EMBL" id="GGE69053.1"/>
    </source>
</evidence>
<name>A0A4V6NN51_9SPHI</name>
<dbReference type="Proteomes" id="UP000295684">
    <property type="component" value="Unassembled WGS sequence"/>
</dbReference>
<keyword evidence="4" id="KW-1185">Reference proteome</keyword>
<reference evidence="4" key="2">
    <citation type="journal article" date="2019" name="Int. J. Syst. Evol. Microbiol.">
        <title>The Global Catalogue of Microorganisms (GCM) 10K type strain sequencing project: providing services to taxonomists for standard genome sequencing and annotation.</title>
        <authorList>
            <consortium name="The Broad Institute Genomics Platform"/>
            <consortium name="The Broad Institute Genome Sequencing Center for Infectious Disease"/>
            <person name="Wu L."/>
            <person name="Ma J."/>
        </authorList>
    </citation>
    <scope>NUCLEOTIDE SEQUENCE [LARGE SCALE GENOMIC DNA]</scope>
    <source>
        <strain evidence="4">CGMCC 1.15644</strain>
    </source>
</reference>
<sequence length="214" mass="22803">MKNRIIIITLISFLLEVRGYAQHRKKHFPAATFHQANAKITGISYGIASGLKEKHANVLTNGMRLELIGLGLILPLAPSSPINEGDDLVQVRGLKFTEKINGLNLSGSGTVCGDCIVNGITVGAIGQYLFAANGISISIVDNVVEKQNGLQFSMFNDVYKGSGLQIGIGNSAVDYKGLQVGVLSNVTSKCRGLQVGLFNKSKLLKGLQLGALEY</sequence>
<gene>
    <name evidence="2" type="ORF">EV200_10117</name>
    <name evidence="1" type="ORF">GCM10011413_39670</name>
</gene>
<evidence type="ECO:0000313" key="3">
    <source>
        <dbReference type="Proteomes" id="UP000295684"/>
    </source>
</evidence>
<protein>
    <submittedName>
        <fullName evidence="2">Uncharacterized protein</fullName>
    </submittedName>
</protein>
<proteinExistence type="predicted"/>